<dbReference type="PANTHER" id="PTHR35526:SF6">
    <property type="entry name" value="SLR1861 PROTEIN"/>
    <property type="match status" value="1"/>
</dbReference>
<keyword evidence="3" id="KW-1185">Reference proteome</keyword>
<dbReference type="InterPro" id="IPR050267">
    <property type="entry name" value="Anti-sigma-factor_SerPK"/>
</dbReference>
<reference evidence="3" key="1">
    <citation type="journal article" date="2019" name="Int. J. Syst. Evol. Microbiol.">
        <title>The Global Catalogue of Microorganisms (GCM) 10K type strain sequencing project: providing services to taxonomists for standard genome sequencing and annotation.</title>
        <authorList>
            <consortium name="The Broad Institute Genomics Platform"/>
            <consortium name="The Broad Institute Genome Sequencing Center for Infectious Disease"/>
            <person name="Wu L."/>
            <person name="Ma J."/>
        </authorList>
    </citation>
    <scope>NUCLEOTIDE SEQUENCE [LARGE SCALE GENOMIC DNA]</scope>
    <source>
        <strain evidence="3">LMG 24813</strain>
    </source>
</reference>
<dbReference type="PANTHER" id="PTHR35526">
    <property type="entry name" value="ANTI-SIGMA-F FACTOR RSBW-RELATED"/>
    <property type="match status" value="1"/>
</dbReference>
<evidence type="ECO:0000259" key="1">
    <source>
        <dbReference type="Pfam" id="PF13581"/>
    </source>
</evidence>
<protein>
    <submittedName>
        <fullName evidence="2">ATP-binding protein</fullName>
    </submittedName>
</protein>
<gene>
    <name evidence="2" type="ORF">ACFOY1_11995</name>
</gene>
<dbReference type="InterPro" id="IPR003594">
    <property type="entry name" value="HATPase_dom"/>
</dbReference>
<dbReference type="GO" id="GO:0005524">
    <property type="term" value="F:ATP binding"/>
    <property type="evidence" value="ECO:0007669"/>
    <property type="project" value="UniProtKB-KW"/>
</dbReference>
<keyword evidence="2" id="KW-0547">Nucleotide-binding</keyword>
<keyword evidence="2" id="KW-0067">ATP-binding</keyword>
<dbReference type="Proteomes" id="UP001595848">
    <property type="component" value="Unassembled WGS sequence"/>
</dbReference>
<dbReference type="RefSeq" id="WP_217965588.1">
    <property type="nucleotide sequence ID" value="NZ_JAHTBN010000007.1"/>
</dbReference>
<name>A0ABV8NZS7_9BURK</name>
<comment type="caution">
    <text evidence="2">The sequence shown here is derived from an EMBL/GenBank/DDBJ whole genome shotgun (WGS) entry which is preliminary data.</text>
</comment>
<accession>A0ABV8NZS7</accession>
<evidence type="ECO:0000313" key="2">
    <source>
        <dbReference type="EMBL" id="MFC4201677.1"/>
    </source>
</evidence>
<dbReference type="Pfam" id="PF13581">
    <property type="entry name" value="HATPase_c_2"/>
    <property type="match status" value="1"/>
</dbReference>
<feature type="domain" description="Histidine kinase/HSP90-like ATPase" evidence="1">
    <location>
        <begin position="10"/>
        <end position="138"/>
    </location>
</feature>
<dbReference type="EMBL" id="JBHSBV010000004">
    <property type="protein sequence ID" value="MFC4201677.1"/>
    <property type="molecule type" value="Genomic_DNA"/>
</dbReference>
<dbReference type="CDD" id="cd16936">
    <property type="entry name" value="HATPase_RsbW-like"/>
    <property type="match status" value="1"/>
</dbReference>
<evidence type="ECO:0000313" key="3">
    <source>
        <dbReference type="Proteomes" id="UP001595848"/>
    </source>
</evidence>
<proteinExistence type="predicted"/>
<organism evidence="2 3">
    <name type="scientific">Candidimonas humi</name>
    <dbReference type="NCBI Taxonomy" id="683355"/>
    <lineage>
        <taxon>Bacteria</taxon>
        <taxon>Pseudomonadati</taxon>
        <taxon>Pseudomonadota</taxon>
        <taxon>Betaproteobacteria</taxon>
        <taxon>Burkholderiales</taxon>
        <taxon>Alcaligenaceae</taxon>
        <taxon>Candidimonas</taxon>
    </lineage>
</organism>
<sequence>MQTLASLTLPPGPDAVAQALDWLETVGGQAQWPMRTTFKLSLCLDEALSNIVMYGFQDTAAAAGPGNIRLVVHQDAQHILLDIFDNGMPFDPTQKMPRDLDNSLEEAEIGGHGLRLMRHYLLDIAYQRSGEENHLRMTAGPEAEAGAA</sequence>